<dbReference type="Gene3D" id="2.60.40.10">
    <property type="entry name" value="Immunoglobulins"/>
    <property type="match status" value="2"/>
</dbReference>
<evidence type="ECO:0000256" key="9">
    <source>
        <dbReference type="ARBA" id="ARBA00057615"/>
    </source>
</evidence>
<feature type="domain" description="Alpha-2-macroglobulin" evidence="14">
    <location>
        <begin position="741"/>
        <end position="832"/>
    </location>
</feature>
<keyword evidence="5" id="KW-0722">Serine protease inhibitor</keyword>
<dbReference type="InterPro" id="IPR050473">
    <property type="entry name" value="A2M/Complement_sys"/>
</dbReference>
<dbReference type="GeneID" id="106665617"/>
<feature type="domain" description="Alpha-2-macroglobulin bait region" evidence="13">
    <location>
        <begin position="464"/>
        <end position="599"/>
    </location>
</feature>
<dbReference type="PANTHER" id="PTHR11412:SF136">
    <property type="entry name" value="CD109 ANTIGEN"/>
    <property type="match status" value="1"/>
</dbReference>
<dbReference type="Pfam" id="PF07703">
    <property type="entry name" value="A2M_BRD"/>
    <property type="match status" value="1"/>
</dbReference>
<keyword evidence="3" id="KW-0732">Signal</keyword>
<evidence type="ECO:0000256" key="11">
    <source>
        <dbReference type="ARBA" id="ARBA00078071"/>
    </source>
</evidence>
<dbReference type="SUPFAM" id="SSF48239">
    <property type="entry name" value="Terpenoid cyclases/Protein prenyltransferases"/>
    <property type="match status" value="1"/>
</dbReference>
<dbReference type="InterPro" id="IPR036595">
    <property type="entry name" value="A-macroglobulin_rcpt-bd_sf"/>
</dbReference>
<dbReference type="Gene3D" id="2.60.40.1930">
    <property type="match status" value="2"/>
</dbReference>
<dbReference type="FunFam" id="2.60.40.1930:FF:000001">
    <property type="entry name" value="CD109 isoform 3"/>
    <property type="match status" value="1"/>
</dbReference>
<dbReference type="Pfam" id="PF01835">
    <property type="entry name" value="MG2"/>
    <property type="match status" value="1"/>
</dbReference>
<accession>A0A8I6TFW5</accession>
<dbReference type="RefSeq" id="XP_014247620.1">
    <property type="nucleotide sequence ID" value="XM_014392134.2"/>
</dbReference>
<dbReference type="Gene3D" id="2.60.40.690">
    <property type="entry name" value="Alpha-macroglobulin, receptor-binding domain"/>
    <property type="match status" value="1"/>
</dbReference>
<dbReference type="SMART" id="SM01360">
    <property type="entry name" value="A2M"/>
    <property type="match status" value="1"/>
</dbReference>
<dbReference type="SMART" id="SM01359">
    <property type="entry name" value="A2M_N_2"/>
    <property type="match status" value="1"/>
</dbReference>
<feature type="transmembrane region" description="Helical" evidence="12">
    <location>
        <begin position="18"/>
        <end position="37"/>
    </location>
</feature>
<dbReference type="GO" id="GO:0004867">
    <property type="term" value="F:serine-type endopeptidase inhibitor activity"/>
    <property type="evidence" value="ECO:0007669"/>
    <property type="project" value="UniProtKB-KW"/>
</dbReference>
<evidence type="ECO:0000256" key="5">
    <source>
        <dbReference type="ARBA" id="ARBA00022900"/>
    </source>
</evidence>
<dbReference type="SMART" id="SM01361">
    <property type="entry name" value="A2M_recep"/>
    <property type="match status" value="1"/>
</dbReference>
<keyword evidence="17" id="KW-1185">Reference proteome</keyword>
<dbReference type="InterPro" id="IPR014756">
    <property type="entry name" value="Ig_E-set"/>
</dbReference>
<keyword evidence="8" id="KW-0325">Glycoprotein</keyword>
<evidence type="ECO:0000256" key="12">
    <source>
        <dbReference type="SAM" id="Phobius"/>
    </source>
</evidence>
<comment type="subunit">
    <text evidence="10">Heterodimer of a TEP1-N chain and an TEP1-C chain non-covalently linked. Forms a complex composed of TEP1-N and TEP1-C heterodimer, LRIM1 and APL1C; the interaction stabilizes TEP1-N and TEP1-C heterodimer, prevents its binding to tissues while circulating in the hemolymph and protects the thioester bond from hydrolysis. Mature TEP1 and to a lesser extent full-length TEP1 interact with SPCLIP1; the interaction is induced by microbial infection.</text>
</comment>
<keyword evidence="7" id="KW-1015">Disulfide bond</keyword>
<evidence type="ECO:0000256" key="3">
    <source>
        <dbReference type="ARBA" id="ARBA00022729"/>
    </source>
</evidence>
<dbReference type="Proteomes" id="UP000494040">
    <property type="component" value="Unassembled WGS sequence"/>
</dbReference>
<dbReference type="GO" id="GO:0002376">
    <property type="term" value="P:immune system process"/>
    <property type="evidence" value="ECO:0007669"/>
    <property type="project" value="UniProtKB-KW"/>
</dbReference>
<dbReference type="Gene3D" id="1.50.10.20">
    <property type="match status" value="1"/>
</dbReference>
<dbReference type="Pfam" id="PF07678">
    <property type="entry name" value="TED_complement"/>
    <property type="match status" value="1"/>
</dbReference>
<dbReference type="Gene3D" id="2.60.40.2950">
    <property type="match status" value="1"/>
</dbReference>
<feature type="domain" description="Alpha-macroglobulin receptor-binding" evidence="15">
    <location>
        <begin position="1352"/>
        <end position="1441"/>
    </location>
</feature>
<evidence type="ECO:0000259" key="13">
    <source>
        <dbReference type="SMART" id="SM01359"/>
    </source>
</evidence>
<dbReference type="Gene3D" id="2.60.120.1540">
    <property type="match status" value="1"/>
</dbReference>
<organism evidence="16 17">
    <name type="scientific">Cimex lectularius</name>
    <name type="common">Bed bug</name>
    <name type="synonym">Acanthia lectularia</name>
    <dbReference type="NCBI Taxonomy" id="79782"/>
    <lineage>
        <taxon>Eukaryota</taxon>
        <taxon>Metazoa</taxon>
        <taxon>Ecdysozoa</taxon>
        <taxon>Arthropoda</taxon>
        <taxon>Hexapoda</taxon>
        <taxon>Insecta</taxon>
        <taxon>Pterygota</taxon>
        <taxon>Neoptera</taxon>
        <taxon>Paraneoptera</taxon>
        <taxon>Hemiptera</taxon>
        <taxon>Heteroptera</taxon>
        <taxon>Panheteroptera</taxon>
        <taxon>Cimicomorpha</taxon>
        <taxon>Cimicidae</taxon>
        <taxon>Cimex</taxon>
    </lineage>
</organism>
<comment type="function">
    <text evidence="9">Binds covalently through a thioester bond to the pathogen surface resulting in pathogen clearance.</text>
</comment>
<dbReference type="KEGG" id="clec:106665617"/>
<dbReference type="InterPro" id="IPR002890">
    <property type="entry name" value="MG2"/>
</dbReference>
<dbReference type="InterPro" id="IPR001599">
    <property type="entry name" value="Macroglobln_a2"/>
</dbReference>
<name>A0A8I6TFW5_CIMLE</name>
<dbReference type="SUPFAM" id="SSF81296">
    <property type="entry name" value="E set domains"/>
    <property type="match status" value="1"/>
</dbReference>
<dbReference type="InterPro" id="IPR008930">
    <property type="entry name" value="Terpenoid_cyclase/PrenylTrfase"/>
</dbReference>
<comment type="similarity">
    <text evidence="1">Belongs to the protease inhibitor I39 (alpha-2-macroglobulin) family.</text>
</comment>
<evidence type="ECO:0000256" key="2">
    <source>
        <dbReference type="ARBA" id="ARBA00022690"/>
    </source>
</evidence>
<dbReference type="FunFam" id="1.50.10.20:FF:000001">
    <property type="entry name" value="CD109 isoform 1"/>
    <property type="match status" value="1"/>
</dbReference>
<proteinExistence type="inferred from homology"/>
<dbReference type="InterPro" id="IPR047565">
    <property type="entry name" value="Alpha-macroglob_thiol-ester_cl"/>
</dbReference>
<keyword evidence="2" id="KW-0646">Protease inhibitor</keyword>
<evidence type="ECO:0000256" key="10">
    <source>
        <dbReference type="ARBA" id="ARBA00063781"/>
    </source>
</evidence>
<dbReference type="Gene3D" id="2.60.40.1940">
    <property type="match status" value="1"/>
</dbReference>
<keyword evidence="12" id="KW-0812">Transmembrane</keyword>
<dbReference type="SMART" id="SM01419">
    <property type="entry name" value="Thiol-ester_cl"/>
    <property type="match status" value="1"/>
</dbReference>
<protein>
    <recommendedName>
        <fullName evidence="11">TEP1-F</fullName>
    </recommendedName>
</protein>
<sequence length="1497" mass="167492">MACLSFSGFKIYSRKTEIVSGIATAVAMLLLWVLFLYQTLVAANAKGYYTVVAPNVIRPNSDFHVAVTTSDINEPVTFVAEISGQKFSGGTFYLQETANVRPYSSEVMTFKVNNELSGGNYNLTIRSEGAFYFKNTTTLRFSEKSISVLIQTDKAMYKPGDKVMFRALFLNRYMKPIREDVNLYLNDGDGNRVKQWNNITLPRGLFSSEFELSSAPVLGDWRLVATVNGQKFSKSFEVAEYVLPKFEVSIDLPDYVTFKDSKVAATIRAKYTYGKPVKGEATIAVYSDTFSDIIQPIFNPPVRKTVPIDGKALAEFDVVKELNLPDDFEREIKFDVIIKEDLTGRKQNKSAQMTIRKNKYKFEMFDTSTVFKPGLEHKVFIKLVHHDETPVIDNTNPIKIKSSYSYSDEDYNTTEYKVPDNGVLELTFFPPLNATVIQIEGSYLDVKEHFPIMSAAISLNNISVKASVLTQNPQVNQNIEVEVTSTNEMTYVMYQVIGRGDIIHANTINFPPSKSTTIRFLATYAMAPVAHVVVQFISPQGEMIADVVDIELKEILQNFVKMDLSAKRIEPGNKVDLRILTRPNSLVGLLAVDQSVLLLKSGNDLTESQVIDELRNYDQSIPSLYDDVHMAFKRKRRFAFRSYDRRRITTFDTFEHAGVVVLTNSEVNNAQPWRYKEKPLMGDRPAVAPGARHLKPDIGPPLPYRPVTRPPLAGPYAFSRLPKPIWNRPRVFLNGDYPADTWLFKELSTGISGRTSITKTVPDTITSWIISGFSLDQVYGLGLSEAPQKLTVFRPFFVTTNLPYSIIRGEMISIPVVVFNYMDKDITAEVILENSGQFEFSDYSNDVIESPKLELFRRKHINVGRQSGASTSFLITPKEVGYIDLKITAKSPLAGDAILKKLLVKPEGETLYKNKAVLLDFKTNKNIMKSFKLDIPVNVVPDSEYIEVAAVGDIFGPSMSNLESLIKMPFGCGEQNMLNFVPNIVVLEYLKNTNQLSKAIENKCLKYMEKGYQRELTYKHPDGSFSAFGKSDRSGSTWLTAFVAKSFIQARHYIDIDNQVINDALIWLANQQAANGSFPEVGVVNHKDMQGGASNGVALTAYVLTAFIEAQSFNGQNRNTINKAISYLHENMNGNDDYANAVLAYSFMKASHPSANTLLNFLNKNAKTQDDKKWWQRTSIETKNPNEQNTNAIDVEMTSYAMLAYLEGDLIADAISIMKWLITQQNDGGGFASTQDTILALTALGKLASKIHSDSNDAVVKFTYKEGMSSDITVNKGNNMIVQKVVLPKKTREVNITAEGSGFIIAQVSYRYNVNVTGAWPLFTLDPQVDKNSDNNHLQLSICSGFTGGNESNMAVMEVSLPSGYTVDSDSLPSLEISQHVKRVETKDGDTVVVLYFDKMVAKEYCPTVSAFRTHRVARQRPVPVTIYDYYDQSRKARVFYEAITSSPCDICEGDDCRVCSGSNAGSRSDEKSVSSSFTPSLYLLTISIISTYLLLR</sequence>
<dbReference type="Gene3D" id="2.20.130.20">
    <property type="match status" value="1"/>
</dbReference>
<evidence type="ECO:0000256" key="6">
    <source>
        <dbReference type="ARBA" id="ARBA00022966"/>
    </source>
</evidence>
<dbReference type="InterPro" id="IPR041555">
    <property type="entry name" value="MG3"/>
</dbReference>
<evidence type="ECO:0000313" key="16">
    <source>
        <dbReference type="EnsemblMetazoa" id="XP_014247620.1"/>
    </source>
</evidence>
<dbReference type="InterPro" id="IPR019742">
    <property type="entry name" value="MacrogloblnA2_CS"/>
</dbReference>
<evidence type="ECO:0000256" key="1">
    <source>
        <dbReference type="ARBA" id="ARBA00010952"/>
    </source>
</evidence>
<dbReference type="Pfam" id="PF17791">
    <property type="entry name" value="MG3"/>
    <property type="match status" value="1"/>
</dbReference>
<dbReference type="GO" id="GO:0005615">
    <property type="term" value="C:extracellular space"/>
    <property type="evidence" value="ECO:0007669"/>
    <property type="project" value="InterPro"/>
</dbReference>
<keyword evidence="6" id="KW-0882">Thioester bond</keyword>
<keyword evidence="12" id="KW-0472">Membrane</keyword>
<dbReference type="CDD" id="cd02897">
    <property type="entry name" value="A2M_2"/>
    <property type="match status" value="1"/>
</dbReference>
<keyword evidence="4" id="KW-0391">Immunity</keyword>
<dbReference type="PANTHER" id="PTHR11412">
    <property type="entry name" value="MACROGLOBULIN / COMPLEMENT"/>
    <property type="match status" value="1"/>
</dbReference>
<dbReference type="PROSITE" id="PS00477">
    <property type="entry name" value="ALPHA_2_MACROGLOBULIN"/>
    <property type="match status" value="1"/>
</dbReference>
<reference evidence="16" key="1">
    <citation type="submission" date="2022-01" db="UniProtKB">
        <authorList>
            <consortium name="EnsemblMetazoa"/>
        </authorList>
    </citation>
    <scope>IDENTIFICATION</scope>
</reference>
<dbReference type="OrthoDB" id="9998011at2759"/>
<dbReference type="Gene3D" id="6.20.50.160">
    <property type="match status" value="1"/>
</dbReference>
<dbReference type="SUPFAM" id="SSF49410">
    <property type="entry name" value="Alpha-macroglobulin receptor domain"/>
    <property type="match status" value="1"/>
</dbReference>
<dbReference type="OMA" id="WHSTNIS"/>
<evidence type="ECO:0000256" key="4">
    <source>
        <dbReference type="ARBA" id="ARBA00022859"/>
    </source>
</evidence>
<dbReference type="InterPro" id="IPR011626">
    <property type="entry name" value="Alpha-macroglobulin_TED"/>
</dbReference>
<dbReference type="EnsemblMetazoa" id="XM_014392134.2">
    <property type="protein sequence ID" value="XP_014247620.1"/>
    <property type="gene ID" value="LOC106665617"/>
</dbReference>
<dbReference type="InterPro" id="IPR041813">
    <property type="entry name" value="A2M_TED"/>
</dbReference>
<dbReference type="InterPro" id="IPR009048">
    <property type="entry name" value="A-macroglobulin_rcpt-bd"/>
</dbReference>
<dbReference type="InterPro" id="IPR013783">
    <property type="entry name" value="Ig-like_fold"/>
</dbReference>
<evidence type="ECO:0000259" key="15">
    <source>
        <dbReference type="SMART" id="SM01361"/>
    </source>
</evidence>
<evidence type="ECO:0000256" key="7">
    <source>
        <dbReference type="ARBA" id="ARBA00023157"/>
    </source>
</evidence>
<keyword evidence="12" id="KW-1133">Transmembrane helix</keyword>
<evidence type="ECO:0000313" key="17">
    <source>
        <dbReference type="Proteomes" id="UP000494040"/>
    </source>
</evidence>
<dbReference type="Pfam" id="PF00207">
    <property type="entry name" value="A2M"/>
    <property type="match status" value="1"/>
</dbReference>
<evidence type="ECO:0000259" key="14">
    <source>
        <dbReference type="SMART" id="SM01360"/>
    </source>
</evidence>
<evidence type="ECO:0000256" key="8">
    <source>
        <dbReference type="ARBA" id="ARBA00023180"/>
    </source>
</evidence>
<dbReference type="Pfam" id="PF07677">
    <property type="entry name" value="A2M_recep"/>
    <property type="match status" value="1"/>
</dbReference>
<dbReference type="InterPro" id="IPR011625">
    <property type="entry name" value="A2M_N_BRD"/>
</dbReference>